<dbReference type="GO" id="GO:0035032">
    <property type="term" value="C:phosphatidylinositol 3-kinase complex, class III"/>
    <property type="evidence" value="ECO:0007669"/>
    <property type="project" value="TreeGrafter"/>
</dbReference>
<dbReference type="GO" id="GO:0035014">
    <property type="term" value="F:phosphatidylinositol 3-kinase regulator activity"/>
    <property type="evidence" value="ECO:0007669"/>
    <property type="project" value="TreeGrafter"/>
</dbReference>
<dbReference type="PANTHER" id="PTHR13664">
    <property type="entry name" value="BECLIN 1-ASSOCIATED AUTOPHAGY-RELATED KEY REGULATOR"/>
    <property type="match status" value="1"/>
</dbReference>
<gene>
    <name evidence="3" type="ORF">QE152_g32432</name>
</gene>
<comment type="caution">
    <text evidence="3">The sequence shown here is derived from an EMBL/GenBank/DDBJ whole genome shotgun (WGS) entry which is preliminary data.</text>
</comment>
<proteinExistence type="predicted"/>
<evidence type="ECO:0000256" key="2">
    <source>
        <dbReference type="SAM" id="MobiDB-lite"/>
    </source>
</evidence>
<dbReference type="PANTHER" id="PTHR13664:SF0">
    <property type="entry name" value="BECLIN 1-ASSOCIATED AUTOPHAGY-RELATED KEY REGULATOR"/>
    <property type="match status" value="1"/>
</dbReference>
<evidence type="ECO:0000313" key="4">
    <source>
        <dbReference type="Proteomes" id="UP001458880"/>
    </source>
</evidence>
<dbReference type="EMBL" id="JASPKY010000475">
    <property type="protein sequence ID" value="KAK9695638.1"/>
    <property type="molecule type" value="Genomic_DNA"/>
</dbReference>
<dbReference type="GO" id="GO:0097632">
    <property type="term" value="C:extrinsic component of phagophore assembly site membrane"/>
    <property type="evidence" value="ECO:0007669"/>
    <property type="project" value="TreeGrafter"/>
</dbReference>
<dbReference type="Proteomes" id="UP001458880">
    <property type="component" value="Unassembled WGS sequence"/>
</dbReference>
<name>A0AAW1IZC6_POPJA</name>
<dbReference type="GO" id="GO:0000045">
    <property type="term" value="P:autophagosome assembly"/>
    <property type="evidence" value="ECO:0007669"/>
    <property type="project" value="TreeGrafter"/>
</dbReference>
<sequence length="471" mass="53328">MATSSSDESSSAPRDFHLSSSLDSGSRLSPNRQRCPLCCSYKKVFYCKECIQGGSFTYSSPHYPDSYVEKYTRLLKYKAYKKQIEDECLPAIDKKQRVDALYTKIRQKKDKIKVLKLALAEKKECQQFNNYKLKDLQRKNEMLSDSLPKYERQVQKLESYVLSKQDDIIKSRSDLTEKQLLLKKLILVRIRQITKYIFPITKVQARIEMEASESDMVSALEEATRTTYVRNRWVYNPDNAGELQYTVVAPSLPGSGNYSAYNDWVAQNKDAVPSSSSVTSVEQNPAYRISAALTYTAQLVHVLAFYLDVKLPYKLLYSDFCSSDMSEQQFNRRVARLNANVLHLCFSQNTDLNLLQPSQTLHNILQLLDPKVTDLGRSGPVEVDAQTAYDLEQQIASDLQTSEDSDSEESDTVPYEWEAVPRVQISDTTAAIITLQSTQTIPAQQANSMTGGLMNSAAAAIASMWKGWTGR</sequence>
<dbReference type="GO" id="GO:0016240">
    <property type="term" value="P:autophagosome membrane docking"/>
    <property type="evidence" value="ECO:0007669"/>
    <property type="project" value="TreeGrafter"/>
</dbReference>
<feature type="region of interest" description="Disordered" evidence="2">
    <location>
        <begin position="1"/>
        <end position="32"/>
    </location>
</feature>
<dbReference type="GO" id="GO:0009267">
    <property type="term" value="P:cellular response to starvation"/>
    <property type="evidence" value="ECO:0007669"/>
    <property type="project" value="TreeGrafter"/>
</dbReference>
<organism evidence="3 4">
    <name type="scientific">Popillia japonica</name>
    <name type="common">Japanese beetle</name>
    <dbReference type="NCBI Taxonomy" id="7064"/>
    <lineage>
        <taxon>Eukaryota</taxon>
        <taxon>Metazoa</taxon>
        <taxon>Ecdysozoa</taxon>
        <taxon>Arthropoda</taxon>
        <taxon>Hexapoda</taxon>
        <taxon>Insecta</taxon>
        <taxon>Pterygota</taxon>
        <taxon>Neoptera</taxon>
        <taxon>Endopterygota</taxon>
        <taxon>Coleoptera</taxon>
        <taxon>Polyphaga</taxon>
        <taxon>Scarabaeiformia</taxon>
        <taxon>Scarabaeidae</taxon>
        <taxon>Rutelinae</taxon>
        <taxon>Popillia</taxon>
    </lineage>
</organism>
<evidence type="ECO:0000313" key="3">
    <source>
        <dbReference type="EMBL" id="KAK9695638.1"/>
    </source>
</evidence>
<evidence type="ECO:0000256" key="1">
    <source>
        <dbReference type="ARBA" id="ARBA00023054"/>
    </source>
</evidence>
<dbReference type="InterPro" id="IPR018791">
    <property type="entry name" value="UV_resistance/autophagy_Atg14"/>
</dbReference>
<dbReference type="GO" id="GO:0097629">
    <property type="term" value="C:extrinsic component of omegasome membrane"/>
    <property type="evidence" value="ECO:0007669"/>
    <property type="project" value="TreeGrafter"/>
</dbReference>
<reference evidence="3 4" key="1">
    <citation type="journal article" date="2024" name="BMC Genomics">
        <title>De novo assembly and annotation of Popillia japonica's genome with initial clues to its potential as an invasive pest.</title>
        <authorList>
            <person name="Cucini C."/>
            <person name="Boschi S."/>
            <person name="Funari R."/>
            <person name="Cardaioli E."/>
            <person name="Iannotti N."/>
            <person name="Marturano G."/>
            <person name="Paoli F."/>
            <person name="Bruttini M."/>
            <person name="Carapelli A."/>
            <person name="Frati F."/>
            <person name="Nardi F."/>
        </authorList>
    </citation>
    <scope>NUCLEOTIDE SEQUENCE [LARGE SCALE GENOMIC DNA]</scope>
    <source>
        <strain evidence="3">DMR45628</strain>
    </source>
</reference>
<keyword evidence="1" id="KW-0175">Coiled coil</keyword>
<dbReference type="GO" id="GO:0005776">
    <property type="term" value="C:autophagosome"/>
    <property type="evidence" value="ECO:0007669"/>
    <property type="project" value="TreeGrafter"/>
</dbReference>
<keyword evidence="4" id="KW-1185">Reference proteome</keyword>
<accession>A0AAW1IZC6</accession>
<dbReference type="AlphaFoldDB" id="A0AAW1IZC6"/>
<dbReference type="Pfam" id="PF10186">
    <property type="entry name" value="ATG14"/>
    <property type="match status" value="1"/>
</dbReference>
<dbReference type="GO" id="GO:0000423">
    <property type="term" value="P:mitophagy"/>
    <property type="evidence" value="ECO:0007669"/>
    <property type="project" value="TreeGrafter"/>
</dbReference>
<feature type="compositionally biased region" description="Low complexity" evidence="2">
    <location>
        <begin position="18"/>
        <end position="29"/>
    </location>
</feature>
<protein>
    <submittedName>
        <fullName evidence="3">Vacuolar sorting 38 and autophagy-related subunit 14</fullName>
    </submittedName>
</protein>
<dbReference type="GO" id="GO:0043495">
    <property type="term" value="F:protein-membrane adaptor activity"/>
    <property type="evidence" value="ECO:0007669"/>
    <property type="project" value="TreeGrafter"/>
</dbReference>
<feature type="compositionally biased region" description="Low complexity" evidence="2">
    <location>
        <begin position="1"/>
        <end position="11"/>
    </location>
</feature>